<evidence type="ECO:0000313" key="2">
    <source>
        <dbReference type="EMBL" id="AMW35027.1"/>
    </source>
</evidence>
<feature type="domain" description="Methyltransferase" evidence="1">
    <location>
        <begin position="49"/>
        <end position="143"/>
    </location>
</feature>
<reference evidence="2 3" key="1">
    <citation type="submission" date="2016-02" db="EMBL/GenBank/DDBJ databases">
        <title>Complete Genome of H5569, the type strain of the newly described species Haematospirillium jordaniae.</title>
        <authorList>
            <person name="Nicholson A.C."/>
            <person name="Humrighouse B.W."/>
            <person name="Loparov V."/>
            <person name="McQuiston J.R."/>
        </authorList>
    </citation>
    <scope>NUCLEOTIDE SEQUENCE [LARGE SCALE GENOMIC DNA]</scope>
    <source>
        <strain evidence="2 3">H5569</strain>
    </source>
</reference>
<dbReference type="OrthoDB" id="9808480at2"/>
<dbReference type="AlphaFoldDB" id="A0A143DE77"/>
<dbReference type="KEGG" id="hjo:AY555_07375"/>
<dbReference type="STRING" id="1549855.AY555_07375"/>
<dbReference type="InterPro" id="IPR029063">
    <property type="entry name" value="SAM-dependent_MTases_sf"/>
</dbReference>
<name>A0A143DE77_9PROT</name>
<dbReference type="Gene3D" id="3.40.50.150">
    <property type="entry name" value="Vaccinia Virus protein VP39"/>
    <property type="match status" value="1"/>
</dbReference>
<dbReference type="InterPro" id="IPR041698">
    <property type="entry name" value="Methyltransf_25"/>
</dbReference>
<sequence>MVDVLDKIPAAEAFSRVFEGLPRQGPGLDCFAQSLALRLGKSLPHSPRIADMGCGNGRSSLVLAKTLGARVVAVDLHRPFLEELERSAAVAGLSEHIDVQAVDMVGSGLEEQSLDVVWSEGAAYVIGLENALDSWWSLLKPGGFLVLSDWMWLTARPPHDAEQFWKAAYPDMQTVSSAMVLGMGAGYSFVHAEILPEEGWWLDYYGPLERRVEDLEADACTDQTLSAVIAGVRDEIAMRRLFAGSYGCVYMILRRPVTGS</sequence>
<dbReference type="RefSeq" id="WP_066135233.1">
    <property type="nucleotide sequence ID" value="NZ_CP014525.1"/>
</dbReference>
<keyword evidence="3" id="KW-1185">Reference proteome</keyword>
<dbReference type="Pfam" id="PF13649">
    <property type="entry name" value="Methyltransf_25"/>
    <property type="match status" value="1"/>
</dbReference>
<dbReference type="SUPFAM" id="SSF53335">
    <property type="entry name" value="S-adenosyl-L-methionine-dependent methyltransferases"/>
    <property type="match status" value="1"/>
</dbReference>
<protein>
    <recommendedName>
        <fullName evidence="1">Methyltransferase domain-containing protein</fullName>
    </recommendedName>
</protein>
<organism evidence="2 3">
    <name type="scientific">Haematospirillum jordaniae</name>
    <dbReference type="NCBI Taxonomy" id="1549855"/>
    <lineage>
        <taxon>Bacteria</taxon>
        <taxon>Pseudomonadati</taxon>
        <taxon>Pseudomonadota</taxon>
        <taxon>Alphaproteobacteria</taxon>
        <taxon>Rhodospirillales</taxon>
        <taxon>Novispirillaceae</taxon>
        <taxon>Haematospirillum</taxon>
    </lineage>
</organism>
<dbReference type="EMBL" id="CP014525">
    <property type="protein sequence ID" value="AMW35027.1"/>
    <property type="molecule type" value="Genomic_DNA"/>
</dbReference>
<dbReference type="GeneID" id="53316976"/>
<dbReference type="Proteomes" id="UP000076066">
    <property type="component" value="Chromosome"/>
</dbReference>
<evidence type="ECO:0000313" key="3">
    <source>
        <dbReference type="Proteomes" id="UP000076066"/>
    </source>
</evidence>
<dbReference type="CDD" id="cd02440">
    <property type="entry name" value="AdoMet_MTases"/>
    <property type="match status" value="1"/>
</dbReference>
<gene>
    <name evidence="2" type="ORF">AY555_07375</name>
</gene>
<evidence type="ECO:0000259" key="1">
    <source>
        <dbReference type="Pfam" id="PF13649"/>
    </source>
</evidence>
<accession>A0A143DE77</accession>
<proteinExistence type="predicted"/>